<name>A0ABT1D0J3_9PROT</name>
<dbReference type="Proteomes" id="UP001523392">
    <property type="component" value="Unassembled WGS sequence"/>
</dbReference>
<dbReference type="NCBIfam" id="TIGR01558">
    <property type="entry name" value="sm_term_P27"/>
    <property type="match status" value="1"/>
</dbReference>
<dbReference type="Pfam" id="PF05119">
    <property type="entry name" value="Terminase_4"/>
    <property type="match status" value="1"/>
</dbReference>
<dbReference type="RefSeq" id="WP_252951394.1">
    <property type="nucleotide sequence ID" value="NZ_JAFIRR010000008.1"/>
</dbReference>
<dbReference type="EMBL" id="JAFIRR010000008">
    <property type="protein sequence ID" value="MCO6414805.1"/>
    <property type="molecule type" value="Genomic_DNA"/>
</dbReference>
<dbReference type="InterPro" id="IPR006448">
    <property type="entry name" value="Phage_term_ssu_P27"/>
</dbReference>
<keyword evidence="3" id="KW-1185">Reference proteome</keyword>
<comment type="caution">
    <text evidence="2">The sequence shown here is derived from an EMBL/GenBank/DDBJ whole genome shotgun (WGS) entry which is preliminary data.</text>
</comment>
<accession>A0ABT1D0J3</accession>
<feature type="region of interest" description="Disordered" evidence="1">
    <location>
        <begin position="1"/>
        <end position="31"/>
    </location>
</feature>
<organism evidence="2 3">
    <name type="scientific">Siccirubricoccus soli</name>
    <dbReference type="NCBI Taxonomy" id="2899147"/>
    <lineage>
        <taxon>Bacteria</taxon>
        <taxon>Pseudomonadati</taxon>
        <taxon>Pseudomonadota</taxon>
        <taxon>Alphaproteobacteria</taxon>
        <taxon>Acetobacterales</taxon>
        <taxon>Roseomonadaceae</taxon>
        <taxon>Siccirubricoccus</taxon>
    </lineage>
</organism>
<gene>
    <name evidence="2" type="ORF">JYK14_01240</name>
</gene>
<sequence>MAGRPRKPTAIKELHGTLQPCRTNPLEPKPQRGFPVPPSHLTPEEVKAWNEICQAADSMGVLTLADVFVVEEAAVAKANLLSLRKRIRDEGDVYTKTDIKGEVMQRANPLVAMEQTARRDFLTLLTKFGFSPADRARVSTKQDDGDEDDLSLWIK</sequence>
<proteinExistence type="predicted"/>
<evidence type="ECO:0000313" key="3">
    <source>
        <dbReference type="Proteomes" id="UP001523392"/>
    </source>
</evidence>
<protein>
    <submittedName>
        <fullName evidence="2">Phage terminase small subunit P27 family</fullName>
    </submittedName>
</protein>
<evidence type="ECO:0000313" key="2">
    <source>
        <dbReference type="EMBL" id="MCO6414805.1"/>
    </source>
</evidence>
<reference evidence="2 3" key="1">
    <citation type="submission" date="2021-12" db="EMBL/GenBank/DDBJ databases">
        <title>Siccirubricoccus leaddurans sp. nov., a high concentration Zn2+ tolerance bacterium.</title>
        <authorList>
            <person name="Cao Y."/>
        </authorList>
    </citation>
    <scope>NUCLEOTIDE SEQUENCE [LARGE SCALE GENOMIC DNA]</scope>
    <source>
        <strain evidence="2 3">KC 17139</strain>
    </source>
</reference>
<evidence type="ECO:0000256" key="1">
    <source>
        <dbReference type="SAM" id="MobiDB-lite"/>
    </source>
</evidence>